<dbReference type="SUPFAM" id="SSF48371">
    <property type="entry name" value="ARM repeat"/>
    <property type="match status" value="1"/>
</dbReference>
<dbReference type="InterPro" id="IPR016024">
    <property type="entry name" value="ARM-type_fold"/>
</dbReference>
<dbReference type="NCBIfam" id="NF045662">
    <property type="entry name" value="DVU0298_fam"/>
    <property type="match status" value="1"/>
</dbReference>
<gene>
    <name evidence="1" type="ORF">H206_01665</name>
</gene>
<accession>A0A3S3QDC3</accession>
<dbReference type="Gene3D" id="1.25.10.10">
    <property type="entry name" value="Leucine-rich Repeat Variant"/>
    <property type="match status" value="1"/>
</dbReference>
<evidence type="ECO:0008006" key="3">
    <source>
        <dbReference type="Google" id="ProtNLM"/>
    </source>
</evidence>
<protein>
    <recommendedName>
        <fullName evidence="3">HEAT repeat domain-containing protein</fullName>
    </recommendedName>
</protein>
<reference evidence="1 2" key="1">
    <citation type="submission" date="2017-01" db="EMBL/GenBank/DDBJ databases">
        <title>The cable genome- insights into the physiology and evolution of filamentous bacteria capable of sulfide oxidation via long distance electron transfer.</title>
        <authorList>
            <person name="Schreiber L."/>
            <person name="Bjerg J.T."/>
            <person name="Boggild A."/>
            <person name="Van De Vossenberg J."/>
            <person name="Meysman F."/>
            <person name="Nielsen L.P."/>
            <person name="Schramm A."/>
            <person name="Kjeldsen K.U."/>
        </authorList>
    </citation>
    <scope>NUCLEOTIDE SEQUENCE [LARGE SCALE GENOMIC DNA]</scope>
    <source>
        <strain evidence="1">MCF</strain>
    </source>
</reference>
<dbReference type="AlphaFoldDB" id="A0A3S3QDC3"/>
<comment type="caution">
    <text evidence="1">The sequence shown here is derived from an EMBL/GenBank/DDBJ whole genome shotgun (WGS) entry which is preliminary data.</text>
</comment>
<sequence length="240" mass="27296">MGTRAIKQQVLGLLKRDDLAGIETELVLFQEKELINALFFGICHSEERIRWHAISVMGRAVARLAEQDMEEARVILRRMLWSLNDESGGIGWGAPESMAEIMCRHEGLADEYIHMLISYMRPDGEEECQDGNFLEHEMLQQGLMWAVGRLAQYRKKHLLTRGVEHDLPPYLESPDATVCGLAARAIGLLGRTEDMGQLRRLRELAKTDQRKLRLYDQGHCSTVSVAELAELALLELQEVE</sequence>
<organism evidence="1 2">
    <name type="scientific">Candidatus Electrothrix aarhusensis</name>
    <dbReference type="NCBI Taxonomy" id="1859131"/>
    <lineage>
        <taxon>Bacteria</taxon>
        <taxon>Pseudomonadati</taxon>
        <taxon>Thermodesulfobacteriota</taxon>
        <taxon>Desulfobulbia</taxon>
        <taxon>Desulfobulbales</taxon>
        <taxon>Desulfobulbaceae</taxon>
        <taxon>Candidatus Electrothrix</taxon>
    </lineage>
</organism>
<dbReference type="InterPro" id="IPR054701">
    <property type="entry name" value="DVU0298-like"/>
</dbReference>
<evidence type="ECO:0000313" key="2">
    <source>
        <dbReference type="Proteomes" id="UP000287853"/>
    </source>
</evidence>
<dbReference type="InterPro" id="IPR011989">
    <property type="entry name" value="ARM-like"/>
</dbReference>
<name>A0A3S3QDC3_9BACT</name>
<dbReference type="Proteomes" id="UP000287853">
    <property type="component" value="Unassembled WGS sequence"/>
</dbReference>
<keyword evidence="2" id="KW-1185">Reference proteome</keyword>
<dbReference type="EMBL" id="MTKO01000093">
    <property type="protein sequence ID" value="RWX44496.1"/>
    <property type="molecule type" value="Genomic_DNA"/>
</dbReference>
<evidence type="ECO:0000313" key="1">
    <source>
        <dbReference type="EMBL" id="RWX44496.1"/>
    </source>
</evidence>
<proteinExistence type="predicted"/>